<gene>
    <name evidence="3" type="ORF">FC72_GL001749</name>
</gene>
<accession>A0A0R1J7R6</accession>
<dbReference type="GO" id="GO:0046872">
    <property type="term" value="F:metal ion binding"/>
    <property type="evidence" value="ECO:0007669"/>
    <property type="project" value="InterPro"/>
</dbReference>
<proteinExistence type="predicted"/>
<dbReference type="Gene3D" id="3.30.830.10">
    <property type="entry name" value="Metalloenzyme, LuxS/M16 peptidase-like"/>
    <property type="match status" value="2"/>
</dbReference>
<feature type="domain" description="Peptidase M16 N-terminal" evidence="1">
    <location>
        <begin position="52"/>
        <end position="162"/>
    </location>
</feature>
<dbReference type="InterPro" id="IPR011765">
    <property type="entry name" value="Pept_M16_N"/>
</dbReference>
<comment type="caution">
    <text evidence="3">The sequence shown here is derived from an EMBL/GenBank/DDBJ whole genome shotgun (WGS) entry which is preliminary data.</text>
</comment>
<dbReference type="InterPro" id="IPR011249">
    <property type="entry name" value="Metalloenz_LuxS/M16"/>
</dbReference>
<evidence type="ECO:0000313" key="3">
    <source>
        <dbReference type="EMBL" id="KRK64899.1"/>
    </source>
</evidence>
<dbReference type="InterPro" id="IPR050361">
    <property type="entry name" value="MPP/UQCRC_Complex"/>
</dbReference>
<dbReference type="InterPro" id="IPR007863">
    <property type="entry name" value="Peptidase_M16_C"/>
</dbReference>
<reference evidence="3 4" key="1">
    <citation type="journal article" date="2015" name="Genome Announc.">
        <title>Expanding the biotechnology potential of lactobacilli through comparative genomics of 213 strains and associated genera.</title>
        <authorList>
            <person name="Sun Z."/>
            <person name="Harris H.M."/>
            <person name="McCann A."/>
            <person name="Guo C."/>
            <person name="Argimon S."/>
            <person name="Zhang W."/>
            <person name="Yang X."/>
            <person name="Jeffery I.B."/>
            <person name="Cooney J.C."/>
            <person name="Kagawa T.F."/>
            <person name="Liu W."/>
            <person name="Song Y."/>
            <person name="Salvetti E."/>
            <person name="Wrobel A."/>
            <person name="Rasinkangas P."/>
            <person name="Parkhill J."/>
            <person name="Rea M.C."/>
            <person name="O'Sullivan O."/>
            <person name="Ritari J."/>
            <person name="Douillard F.P."/>
            <person name="Paul Ross R."/>
            <person name="Yang R."/>
            <person name="Briner A.E."/>
            <person name="Felis G.E."/>
            <person name="de Vos W.M."/>
            <person name="Barrangou R."/>
            <person name="Klaenhammer T.R."/>
            <person name="Caufield P.W."/>
            <person name="Cui Y."/>
            <person name="Zhang H."/>
            <person name="O'Toole P.W."/>
        </authorList>
    </citation>
    <scope>NUCLEOTIDE SEQUENCE [LARGE SCALE GENOMIC DNA]</scope>
    <source>
        <strain evidence="3 4">DSM 20183</strain>
    </source>
</reference>
<dbReference type="NCBIfam" id="NF047421">
    <property type="entry name" value="YfmH_fam"/>
    <property type="match status" value="1"/>
</dbReference>
<feature type="domain" description="Peptidase M16 C-terminal" evidence="2">
    <location>
        <begin position="170"/>
        <end position="344"/>
    </location>
</feature>
<sequence length="413" mass="47062">MAEKLQKFSKKLKNGYQIEVVNLPGYNQTYGVAMTNFGSVDILLPNQQKLPAGIAHFIEHKLFAKPGYDISEKFAEFGANSNAYTSYTKTAYLFQTLINPYDNLKVLLDLIQHPNFTEENVASERGIIDQEIQMYLDMPEWVLEQRILNQLYPGDPIAEDIAGSSESLQKINYQNLLKTYQGNYRPSNMDLVIVGDVDTDKIEQIVSESDFSASGAVPAIEAKTMSPIGKGGSEKMEISQGRSSFGIRIDTDLRGADLVKLQFELNMIMETLVGESSINYQELTNQEIIDDSFSYNVVAENDYCFIIISGSTNYPEKFQQYLQKHLSYEQFDKVLDDKKFERIKRDAIGAYLFAQNSPDAIANQMAELYFYNVNYLELIHLIDSITQEDVLRIAEDSLKEDNYTYYNLLPDRT</sequence>
<dbReference type="Pfam" id="PF00675">
    <property type="entry name" value="Peptidase_M16"/>
    <property type="match status" value="1"/>
</dbReference>
<dbReference type="PANTHER" id="PTHR11851">
    <property type="entry name" value="METALLOPROTEASE"/>
    <property type="match status" value="1"/>
</dbReference>
<organism evidence="3 4">
    <name type="scientific">Companilactobacillus tucceti DSM 20183</name>
    <dbReference type="NCBI Taxonomy" id="1423811"/>
    <lineage>
        <taxon>Bacteria</taxon>
        <taxon>Bacillati</taxon>
        <taxon>Bacillota</taxon>
        <taxon>Bacilli</taxon>
        <taxon>Lactobacillales</taxon>
        <taxon>Lactobacillaceae</taxon>
        <taxon>Companilactobacillus</taxon>
    </lineage>
</organism>
<dbReference type="EMBL" id="AZDG01000006">
    <property type="protein sequence ID" value="KRK64899.1"/>
    <property type="molecule type" value="Genomic_DNA"/>
</dbReference>
<dbReference type="OrthoDB" id="9811314at2"/>
<evidence type="ECO:0000313" key="4">
    <source>
        <dbReference type="Proteomes" id="UP000050929"/>
    </source>
</evidence>
<dbReference type="STRING" id="1423811.FC72_GL001749"/>
<keyword evidence="4" id="KW-1185">Reference proteome</keyword>
<dbReference type="SUPFAM" id="SSF63411">
    <property type="entry name" value="LuxS/MPP-like metallohydrolase"/>
    <property type="match status" value="2"/>
</dbReference>
<dbReference type="PATRIC" id="fig|1423811.3.peg.1788"/>
<dbReference type="AlphaFoldDB" id="A0A0R1J7R6"/>
<name>A0A0R1J7R6_9LACO</name>
<dbReference type="RefSeq" id="WP_057764942.1">
    <property type="nucleotide sequence ID" value="NZ_AZDG01000006.1"/>
</dbReference>
<dbReference type="Pfam" id="PF05193">
    <property type="entry name" value="Peptidase_M16_C"/>
    <property type="match status" value="1"/>
</dbReference>
<evidence type="ECO:0000259" key="2">
    <source>
        <dbReference type="Pfam" id="PF05193"/>
    </source>
</evidence>
<dbReference type="Proteomes" id="UP000050929">
    <property type="component" value="Unassembled WGS sequence"/>
</dbReference>
<evidence type="ECO:0000259" key="1">
    <source>
        <dbReference type="Pfam" id="PF00675"/>
    </source>
</evidence>
<dbReference type="PANTHER" id="PTHR11851:SF134">
    <property type="entry name" value="ZINC-DEPENDENT PROTEASE"/>
    <property type="match status" value="1"/>
</dbReference>
<protein>
    <submittedName>
        <fullName evidence="3">Uncharacterized protein</fullName>
    </submittedName>
</protein>